<dbReference type="GO" id="GO:0000981">
    <property type="term" value="F:DNA-binding transcription factor activity, RNA polymerase II-specific"/>
    <property type="evidence" value="ECO:0007669"/>
    <property type="project" value="TreeGrafter"/>
</dbReference>
<keyword evidence="3" id="KW-0678">Repressor</keyword>
<evidence type="ECO:0000313" key="17">
    <source>
        <dbReference type="RefSeq" id="XP_041438900.1"/>
    </source>
</evidence>
<dbReference type="InterPro" id="IPR036388">
    <property type="entry name" value="WH-like_DNA-bd_sf"/>
</dbReference>
<reference evidence="17" key="2">
    <citation type="submission" date="2025-08" db="UniProtKB">
        <authorList>
            <consortium name="RefSeq"/>
        </authorList>
    </citation>
    <scope>IDENTIFICATION</scope>
    <source>
        <strain evidence="17">J_2021</strain>
        <tissue evidence="17">Erythrocytes</tissue>
    </source>
</reference>
<evidence type="ECO:0000256" key="11">
    <source>
        <dbReference type="RuleBase" id="RU004019"/>
    </source>
</evidence>
<keyword evidence="10 11" id="KW-0539">Nucleus</keyword>
<dbReference type="PROSITE" id="PS00345">
    <property type="entry name" value="ETS_DOMAIN_1"/>
    <property type="match status" value="1"/>
</dbReference>
<evidence type="ECO:0000256" key="5">
    <source>
        <dbReference type="ARBA" id="ARBA00022843"/>
    </source>
</evidence>
<evidence type="ECO:0000256" key="2">
    <source>
        <dbReference type="ARBA" id="ARBA00005562"/>
    </source>
</evidence>
<dbReference type="RefSeq" id="XP_041438900.1">
    <property type="nucleotide sequence ID" value="XM_041582966.1"/>
</dbReference>
<feature type="region of interest" description="Disordered" evidence="12">
    <location>
        <begin position="392"/>
        <end position="414"/>
    </location>
</feature>
<dbReference type="SMART" id="SM00540">
    <property type="entry name" value="LEM"/>
    <property type="match status" value="1"/>
</dbReference>
<evidence type="ECO:0000256" key="9">
    <source>
        <dbReference type="ARBA" id="ARBA00023163"/>
    </source>
</evidence>
<dbReference type="InterPro" id="IPR011015">
    <property type="entry name" value="LEM/LEM-like_dom_sf"/>
</dbReference>
<keyword evidence="6" id="KW-0805">Transcription regulation</keyword>
<keyword evidence="13" id="KW-0472">Membrane</keyword>
<feature type="transmembrane region" description="Helical" evidence="13">
    <location>
        <begin position="566"/>
        <end position="586"/>
    </location>
</feature>
<evidence type="ECO:0000256" key="4">
    <source>
        <dbReference type="ARBA" id="ARBA00022499"/>
    </source>
</evidence>
<accession>A0A8J1MCT4</accession>
<keyword evidence="8" id="KW-0010">Activator</keyword>
<dbReference type="InterPro" id="IPR000418">
    <property type="entry name" value="Ets_dom"/>
</dbReference>
<dbReference type="CTD" id="378644"/>
<keyword evidence="4" id="KW-1017">Isopeptide bond</keyword>
<evidence type="ECO:0000313" key="16">
    <source>
        <dbReference type="Proteomes" id="UP000186698"/>
    </source>
</evidence>
<keyword evidence="5" id="KW-0832">Ubl conjugation</keyword>
<evidence type="ECO:0000256" key="6">
    <source>
        <dbReference type="ARBA" id="ARBA00023015"/>
    </source>
</evidence>
<dbReference type="Gene3D" id="1.10.720.40">
    <property type="match status" value="1"/>
</dbReference>
<dbReference type="PANTHER" id="PTHR11849">
    <property type="entry name" value="ETS"/>
    <property type="match status" value="1"/>
</dbReference>
<keyword evidence="13" id="KW-1133">Transmembrane helix</keyword>
<keyword evidence="9" id="KW-0804">Transcription</keyword>
<sequence length="607" mass="67672">MDSAITLWQFLLQLLQEPHHSQLICWTSNDGEFKLLQAEEVARLWGVRKNKPSMNYDKLSRALRYYYVKNIIKKVNGQKFVYKFVSYPDILTMDPLTLARGEGEMECRPSDAVACLSWEKKNYDKEQAPAPPMKSSGRNDYIHSGLYTSFTLNSLNTAGVKLFKTVQVENPGEKKSVQESPLSVIKFVTMPNKNPEPPPQVHSLPPPPPDSHEKPRESPPEIPVKSTISPLASSVSTVSEPTDTTSTAIEIEVDAELETESSQSLDFSHDVSMEVTDPEPEPVYVLDIKNTSKSKKPKGLELAPTVVITTSDSNPLGILSPSLGTASLTPAFFSQLLPVEDEEWNGNCKMDVRSLSNTELKEQLLKRGVKPGPILPTTRSIYEKRLQQLLNEVPEPTEEKRPGNQDQYSDSEDEGFLMKKKEELRGENMASDAMQNNRQTKVFTVNVPVPRRSSLSNGFSSRPPPGPYNHIPASLAAEYNQNLATLGDEFTVTRILKQTDDSTSEDFCETMSQSPLGLSATRRKPIKGAAGRPIQFRYDDFATKAQIQEKIKATPTEKSARRLIPVPLQIVIFIVVAFLALVFFTLECSPENPFRSLVEGDATAQQP</sequence>
<dbReference type="GO" id="GO:0043565">
    <property type="term" value="F:sequence-specific DNA binding"/>
    <property type="evidence" value="ECO:0007669"/>
    <property type="project" value="InterPro"/>
</dbReference>
<evidence type="ECO:0000259" key="14">
    <source>
        <dbReference type="PROSITE" id="PS50061"/>
    </source>
</evidence>
<dbReference type="GO" id="GO:0030154">
    <property type="term" value="P:cell differentiation"/>
    <property type="evidence" value="ECO:0007669"/>
    <property type="project" value="TreeGrafter"/>
</dbReference>
<dbReference type="PROSITE" id="PS50954">
    <property type="entry name" value="LEM"/>
    <property type="match status" value="1"/>
</dbReference>
<dbReference type="Pfam" id="PF00178">
    <property type="entry name" value="Ets"/>
    <property type="match status" value="1"/>
</dbReference>
<dbReference type="SUPFAM" id="SSF63451">
    <property type="entry name" value="LEM domain"/>
    <property type="match status" value="1"/>
</dbReference>
<dbReference type="GO" id="GO:0005634">
    <property type="term" value="C:nucleus"/>
    <property type="evidence" value="ECO:0007669"/>
    <property type="project" value="UniProtKB-SubCell"/>
</dbReference>
<dbReference type="Gene3D" id="1.10.10.10">
    <property type="entry name" value="Winged helix-like DNA-binding domain superfamily/Winged helix DNA-binding domain"/>
    <property type="match status" value="1"/>
</dbReference>
<feature type="region of interest" description="Disordered" evidence="12">
    <location>
        <begin position="189"/>
        <end position="246"/>
    </location>
</feature>
<dbReference type="PROSITE" id="PS50061">
    <property type="entry name" value="ETS_DOMAIN_3"/>
    <property type="match status" value="1"/>
</dbReference>
<feature type="compositionally biased region" description="Pro residues" evidence="12">
    <location>
        <begin position="194"/>
        <end position="209"/>
    </location>
</feature>
<feature type="compositionally biased region" description="Basic and acidic residues" evidence="12">
    <location>
        <begin position="210"/>
        <end position="219"/>
    </location>
</feature>
<evidence type="ECO:0000259" key="15">
    <source>
        <dbReference type="PROSITE" id="PS50954"/>
    </source>
</evidence>
<dbReference type="SMART" id="SM00413">
    <property type="entry name" value="ETS"/>
    <property type="match status" value="1"/>
</dbReference>
<dbReference type="AlphaFoldDB" id="A0A8J1MCT4"/>
<keyword evidence="7 11" id="KW-0238">DNA-binding</keyword>
<dbReference type="FunFam" id="1.10.10.10:FF:000113">
    <property type="entry name" value="ETS domain-containing protein Elk-3"/>
    <property type="match status" value="1"/>
</dbReference>
<name>A0A8J1MCT4_XENLA</name>
<dbReference type="FunFam" id="1.10.720.40:FF:000001">
    <property type="entry name" value="LEM domain containing 2, isoform CRA_a"/>
    <property type="match status" value="1"/>
</dbReference>
<dbReference type="Proteomes" id="UP000186698">
    <property type="component" value="Chromosome 2S"/>
</dbReference>
<dbReference type="InterPro" id="IPR003887">
    <property type="entry name" value="LEM_dom"/>
</dbReference>
<dbReference type="InterPro" id="IPR046328">
    <property type="entry name" value="ETS_fam"/>
</dbReference>
<evidence type="ECO:0000256" key="12">
    <source>
        <dbReference type="SAM" id="MobiDB-lite"/>
    </source>
</evidence>
<comment type="subcellular location">
    <subcellularLocation>
        <location evidence="1 11">Nucleus</location>
    </subcellularLocation>
</comment>
<keyword evidence="16" id="KW-1185">Reference proteome</keyword>
<evidence type="ECO:0000256" key="13">
    <source>
        <dbReference type="SAM" id="Phobius"/>
    </source>
</evidence>
<protein>
    <submittedName>
        <fullName evidence="17">ELK4, ETS transcription factor S homeolog isoform X4</fullName>
    </submittedName>
</protein>
<dbReference type="PRINTS" id="PR00454">
    <property type="entry name" value="ETSDOMAIN"/>
</dbReference>
<evidence type="ECO:0000256" key="10">
    <source>
        <dbReference type="ARBA" id="ARBA00023242"/>
    </source>
</evidence>
<comment type="similarity">
    <text evidence="2 11">Belongs to the ETS family.</text>
</comment>
<dbReference type="GeneID" id="378644"/>
<dbReference type="PROSITE" id="PS00346">
    <property type="entry name" value="ETS_DOMAIN_2"/>
    <property type="match status" value="1"/>
</dbReference>
<reference evidence="16" key="1">
    <citation type="submission" date="2024-06" db="UniProtKB">
        <authorList>
            <consortium name="RefSeq"/>
        </authorList>
    </citation>
    <scope>NUCLEOTIDE SEQUENCE [LARGE SCALE GENOMIC DNA]</scope>
    <source>
        <strain evidence="16">J_2021</strain>
    </source>
</reference>
<evidence type="ECO:0000256" key="7">
    <source>
        <dbReference type="ARBA" id="ARBA00023125"/>
    </source>
</evidence>
<dbReference type="PANTHER" id="PTHR11849:SF21">
    <property type="entry name" value="ETS DOMAIN-CONTAINING PROTEIN ELK-4"/>
    <property type="match status" value="1"/>
</dbReference>
<proteinExistence type="inferred from homology"/>
<dbReference type="CDD" id="cd12940">
    <property type="entry name" value="LEM_LAP2_LEMD1"/>
    <property type="match status" value="1"/>
</dbReference>
<evidence type="ECO:0000256" key="3">
    <source>
        <dbReference type="ARBA" id="ARBA00022491"/>
    </source>
</evidence>
<dbReference type="InterPro" id="IPR036390">
    <property type="entry name" value="WH_DNA-bd_sf"/>
</dbReference>
<evidence type="ECO:0000256" key="8">
    <source>
        <dbReference type="ARBA" id="ARBA00023159"/>
    </source>
</evidence>
<organism evidence="16 17">
    <name type="scientific">Xenopus laevis</name>
    <name type="common">African clawed frog</name>
    <dbReference type="NCBI Taxonomy" id="8355"/>
    <lineage>
        <taxon>Eukaryota</taxon>
        <taxon>Metazoa</taxon>
        <taxon>Chordata</taxon>
        <taxon>Craniata</taxon>
        <taxon>Vertebrata</taxon>
        <taxon>Euteleostomi</taxon>
        <taxon>Amphibia</taxon>
        <taxon>Batrachia</taxon>
        <taxon>Anura</taxon>
        <taxon>Pipoidea</taxon>
        <taxon>Pipidae</taxon>
        <taxon>Xenopodinae</taxon>
        <taxon>Xenopus</taxon>
        <taxon>Xenopus</taxon>
    </lineage>
</organism>
<feature type="compositionally biased region" description="Polar residues" evidence="12">
    <location>
        <begin position="226"/>
        <end position="246"/>
    </location>
</feature>
<feature type="domain" description="ETS" evidence="14">
    <location>
        <begin position="5"/>
        <end position="85"/>
    </location>
</feature>
<feature type="domain" description="LEM" evidence="15">
    <location>
        <begin position="349"/>
        <end position="393"/>
    </location>
</feature>
<dbReference type="GO" id="GO:0045892">
    <property type="term" value="P:negative regulation of DNA-templated transcription"/>
    <property type="evidence" value="ECO:0007669"/>
    <property type="project" value="UniProtKB-ARBA"/>
</dbReference>
<evidence type="ECO:0000256" key="1">
    <source>
        <dbReference type="ARBA" id="ARBA00004123"/>
    </source>
</evidence>
<dbReference type="SUPFAM" id="SSF46785">
    <property type="entry name" value="Winged helix' DNA-binding domain"/>
    <property type="match status" value="1"/>
</dbReference>
<keyword evidence="13" id="KW-0812">Transmembrane</keyword>
<dbReference type="Pfam" id="PF03020">
    <property type="entry name" value="LEM"/>
    <property type="match status" value="1"/>
</dbReference>
<gene>
    <name evidence="17" type="primary">elk4.S</name>
    <name evidence="17" type="synonym">elk4</name>
    <name evidence="17" type="synonym">elk4-a</name>
    <name evidence="17" type="synonym">elk4-b</name>
    <name evidence="17" type="synonym">sap1</name>
    <name evidence="17" type="synonym">XSAP1</name>
</gene>